<keyword evidence="5" id="KW-0449">Lipoprotein</keyword>
<dbReference type="Gene3D" id="3.40.190.10">
    <property type="entry name" value="Periplasmic binding protein-like II"/>
    <property type="match status" value="2"/>
</dbReference>
<proteinExistence type="predicted"/>
<dbReference type="InterPro" id="IPR006059">
    <property type="entry name" value="SBP"/>
</dbReference>
<dbReference type="PROSITE" id="PS51257">
    <property type="entry name" value="PROKAR_LIPOPROTEIN"/>
    <property type="match status" value="1"/>
</dbReference>
<evidence type="ECO:0000313" key="7">
    <source>
        <dbReference type="EMBL" id="GAA1162113.1"/>
    </source>
</evidence>
<keyword evidence="8" id="KW-1185">Reference proteome</keyword>
<dbReference type="PANTHER" id="PTHR43649:SF33">
    <property type="entry name" value="POLYGALACTURONAN_RHAMNOGALACTURONAN-BINDING PROTEIN YTCQ"/>
    <property type="match status" value="1"/>
</dbReference>
<organism evidence="7 8">
    <name type="scientific">Streptomyces hebeiensis</name>
    <dbReference type="NCBI Taxonomy" id="229486"/>
    <lineage>
        <taxon>Bacteria</taxon>
        <taxon>Bacillati</taxon>
        <taxon>Actinomycetota</taxon>
        <taxon>Actinomycetes</taxon>
        <taxon>Kitasatosporales</taxon>
        <taxon>Streptomycetaceae</taxon>
        <taxon>Streptomyces</taxon>
    </lineage>
</organism>
<feature type="signal peptide" evidence="6">
    <location>
        <begin position="1"/>
        <end position="29"/>
    </location>
</feature>
<evidence type="ECO:0000313" key="8">
    <source>
        <dbReference type="Proteomes" id="UP001501371"/>
    </source>
</evidence>
<evidence type="ECO:0000256" key="5">
    <source>
        <dbReference type="ARBA" id="ARBA00023288"/>
    </source>
</evidence>
<comment type="caution">
    <text evidence="7">The sequence shown here is derived from an EMBL/GenBank/DDBJ whole genome shotgun (WGS) entry which is preliminary data.</text>
</comment>
<keyword evidence="3" id="KW-0472">Membrane</keyword>
<protein>
    <submittedName>
        <fullName evidence="7">Extracellular solute-binding protein</fullName>
    </submittedName>
</protein>
<dbReference type="EMBL" id="BAAAKV010000013">
    <property type="protein sequence ID" value="GAA1162113.1"/>
    <property type="molecule type" value="Genomic_DNA"/>
</dbReference>
<accession>A0ABN1UQB1</accession>
<feature type="chain" id="PRO_5046418361" evidence="6">
    <location>
        <begin position="30"/>
        <end position="430"/>
    </location>
</feature>
<dbReference type="SUPFAM" id="SSF53850">
    <property type="entry name" value="Periplasmic binding protein-like II"/>
    <property type="match status" value="1"/>
</dbReference>
<gene>
    <name evidence="7" type="ORF">GCM10009654_18430</name>
</gene>
<keyword evidence="2 6" id="KW-0732">Signal</keyword>
<keyword evidence="1" id="KW-1003">Cell membrane</keyword>
<evidence type="ECO:0000256" key="1">
    <source>
        <dbReference type="ARBA" id="ARBA00022475"/>
    </source>
</evidence>
<keyword evidence="4" id="KW-0564">Palmitate</keyword>
<dbReference type="Pfam" id="PF01547">
    <property type="entry name" value="SBP_bac_1"/>
    <property type="match status" value="1"/>
</dbReference>
<dbReference type="Proteomes" id="UP001501371">
    <property type="component" value="Unassembled WGS sequence"/>
</dbReference>
<sequence length="430" mass="45517">MPSRKPRIFLTVAAVLVAGLTGCSTGTGADGNTLTISVANTATDLSAMDALSKAFEKKNPGVTVEVEPRPQGTDGENVVKTRLNSGDLGDLLMYNSGAVLGDTNPGRNLVKLTDEPWAKNTSEAWHKAASVDEDLYGAPVGGSSGGGVLYNKEVYEKLNLEIPKTWDELIENARAVKEADLVPFVQTYKDSWTAQFFVLADYHNVEASVPGFAERWTAGRAKFADTPAATAGFEHLRQVHELGLANKDYATATYDQGQQLLATGKAAMYPQTTSAVRAMTQRYPEAAKNIGLFPVPGDDAATYGLTTWQPQGLYITSASERRDLAKKFVAFVASPEGCDAYVASSGATGISPIGSCELPDNATQAVKDMLPFVEDGDTTPALEFLSPVASTSLQDISVAVGSGLTSAAQGAKRYDEAAAKSARQLGIKGW</sequence>
<dbReference type="PANTHER" id="PTHR43649">
    <property type="entry name" value="ARABINOSE-BINDING PROTEIN-RELATED"/>
    <property type="match status" value="1"/>
</dbReference>
<reference evidence="7 8" key="1">
    <citation type="journal article" date="2019" name="Int. J. Syst. Evol. Microbiol.">
        <title>The Global Catalogue of Microorganisms (GCM) 10K type strain sequencing project: providing services to taxonomists for standard genome sequencing and annotation.</title>
        <authorList>
            <consortium name="The Broad Institute Genomics Platform"/>
            <consortium name="The Broad Institute Genome Sequencing Center for Infectious Disease"/>
            <person name="Wu L."/>
            <person name="Ma J."/>
        </authorList>
    </citation>
    <scope>NUCLEOTIDE SEQUENCE [LARGE SCALE GENOMIC DNA]</scope>
    <source>
        <strain evidence="7 8">JCM 12696</strain>
    </source>
</reference>
<name>A0ABN1UQB1_9ACTN</name>
<evidence type="ECO:0000256" key="6">
    <source>
        <dbReference type="SAM" id="SignalP"/>
    </source>
</evidence>
<evidence type="ECO:0000256" key="3">
    <source>
        <dbReference type="ARBA" id="ARBA00023136"/>
    </source>
</evidence>
<evidence type="ECO:0000256" key="4">
    <source>
        <dbReference type="ARBA" id="ARBA00023139"/>
    </source>
</evidence>
<evidence type="ECO:0000256" key="2">
    <source>
        <dbReference type="ARBA" id="ARBA00022729"/>
    </source>
</evidence>
<dbReference type="InterPro" id="IPR050490">
    <property type="entry name" value="Bact_solute-bd_prot1"/>
</dbReference>